<keyword evidence="7" id="KW-0594">Phospholipid biosynthesis</keyword>
<dbReference type="Gene3D" id="2.60.200.40">
    <property type="match status" value="1"/>
</dbReference>
<comment type="cofactor">
    <cofactor evidence="1">
        <name>Mg(2+)</name>
        <dbReference type="ChEBI" id="CHEBI:18420"/>
    </cofactor>
</comment>
<feature type="domain" description="DAGKc" evidence="9">
    <location>
        <begin position="1"/>
        <end position="128"/>
    </location>
</feature>
<sequence>MKKKMLFLINPHAGKSEIRNCLLDIIDLFTKHDFSVTTRTTQPSGKNVKEGDDRYDLIVCCGGDGTLNESVNGLMELKSRPLFGYIPTGTVNDFATSLGLSRNPLEAAEAIAKGSAFACDVGLFNEKYFTYIAAFGAFTEVSYQTPQQAKNIFGRTAYILEGIKQLPNIKSYHVSFEYSGGKIEDDFIFGMITNSSSVGGFQVNNKTDIFMDDGLFEVTLVKGAKNLTERRMIINSLLLQEADSNFIYTFKTSELHIVSESDIPWTLDGEFGGAPREVNITNQNRALKIITVPDK</sequence>
<dbReference type="Pfam" id="PF00781">
    <property type="entry name" value="DAGK_cat"/>
    <property type="match status" value="1"/>
</dbReference>
<evidence type="ECO:0000313" key="10">
    <source>
        <dbReference type="EMBL" id="MCY1714121.1"/>
    </source>
</evidence>
<evidence type="ECO:0000256" key="2">
    <source>
        <dbReference type="ARBA" id="ARBA00005983"/>
    </source>
</evidence>
<evidence type="ECO:0000256" key="4">
    <source>
        <dbReference type="ARBA" id="ARBA00022723"/>
    </source>
</evidence>
<organism evidence="10 11">
    <name type="scientific">Caproiciproducens galactitolivorans</name>
    <dbReference type="NCBI Taxonomy" id="642589"/>
    <lineage>
        <taxon>Bacteria</taxon>
        <taxon>Bacillati</taxon>
        <taxon>Bacillota</taxon>
        <taxon>Clostridia</taxon>
        <taxon>Eubacteriales</taxon>
        <taxon>Acutalibacteraceae</taxon>
        <taxon>Caproiciproducens</taxon>
    </lineage>
</organism>
<keyword evidence="6" id="KW-0443">Lipid metabolism</keyword>
<reference evidence="10 11" key="1">
    <citation type="submission" date="2022-11" db="EMBL/GenBank/DDBJ databases">
        <authorList>
            <person name="Caiyu Z."/>
        </authorList>
    </citation>
    <scope>NUCLEOTIDE SEQUENCE [LARGE SCALE GENOMIC DNA]</scope>
    <source>
        <strain evidence="10 11">YR-4</strain>
    </source>
</reference>
<dbReference type="EMBL" id="JAPOHA010000006">
    <property type="protein sequence ID" value="MCY1714121.1"/>
    <property type="molecule type" value="Genomic_DNA"/>
</dbReference>
<accession>A0ABT4BT91</accession>
<dbReference type="RefSeq" id="WP_268058169.1">
    <property type="nucleotide sequence ID" value="NZ_JAPOHA010000006.1"/>
</dbReference>
<evidence type="ECO:0000259" key="9">
    <source>
        <dbReference type="PROSITE" id="PS50146"/>
    </source>
</evidence>
<evidence type="ECO:0000256" key="3">
    <source>
        <dbReference type="ARBA" id="ARBA00022516"/>
    </source>
</evidence>
<keyword evidence="8" id="KW-1208">Phospholipid metabolism</keyword>
<dbReference type="InterPro" id="IPR005218">
    <property type="entry name" value="Diacylglycerol/lipid_kinase"/>
</dbReference>
<dbReference type="SUPFAM" id="SSF111331">
    <property type="entry name" value="NAD kinase/diacylglycerol kinase-like"/>
    <property type="match status" value="1"/>
</dbReference>
<comment type="caution">
    <text evidence="10">The sequence shown here is derived from an EMBL/GenBank/DDBJ whole genome shotgun (WGS) entry which is preliminary data.</text>
</comment>
<dbReference type="SMART" id="SM00046">
    <property type="entry name" value="DAGKc"/>
    <property type="match status" value="1"/>
</dbReference>
<dbReference type="PROSITE" id="PS50146">
    <property type="entry name" value="DAGK"/>
    <property type="match status" value="1"/>
</dbReference>
<dbReference type="PANTHER" id="PTHR12358">
    <property type="entry name" value="SPHINGOSINE KINASE"/>
    <property type="match status" value="1"/>
</dbReference>
<dbReference type="InterPro" id="IPR050187">
    <property type="entry name" value="Lipid_Phosphate_FormReg"/>
</dbReference>
<dbReference type="NCBIfam" id="TIGR00147">
    <property type="entry name" value="YegS/Rv2252/BmrU family lipid kinase"/>
    <property type="match status" value="1"/>
</dbReference>
<protein>
    <submittedName>
        <fullName evidence="10">YegS/Rv2252/BmrU family lipid kinase</fullName>
    </submittedName>
</protein>
<dbReference type="InterPro" id="IPR016064">
    <property type="entry name" value="NAD/diacylglycerol_kinase_sf"/>
</dbReference>
<evidence type="ECO:0000256" key="6">
    <source>
        <dbReference type="ARBA" id="ARBA00023098"/>
    </source>
</evidence>
<evidence type="ECO:0000256" key="5">
    <source>
        <dbReference type="ARBA" id="ARBA00022842"/>
    </source>
</evidence>
<gene>
    <name evidence="10" type="ORF">OUY18_07635</name>
</gene>
<keyword evidence="10" id="KW-0418">Kinase</keyword>
<dbReference type="Proteomes" id="UP001082703">
    <property type="component" value="Unassembled WGS sequence"/>
</dbReference>
<dbReference type="GO" id="GO:0016301">
    <property type="term" value="F:kinase activity"/>
    <property type="evidence" value="ECO:0007669"/>
    <property type="project" value="UniProtKB-KW"/>
</dbReference>
<evidence type="ECO:0000256" key="8">
    <source>
        <dbReference type="ARBA" id="ARBA00023264"/>
    </source>
</evidence>
<keyword evidence="3" id="KW-0444">Lipid biosynthesis</keyword>
<keyword evidence="11" id="KW-1185">Reference proteome</keyword>
<dbReference type="PANTHER" id="PTHR12358:SF106">
    <property type="entry name" value="LIPID KINASE YEGS"/>
    <property type="match status" value="1"/>
</dbReference>
<dbReference type="InterPro" id="IPR017438">
    <property type="entry name" value="ATP-NAD_kinase_N"/>
</dbReference>
<dbReference type="Gene3D" id="3.40.50.10330">
    <property type="entry name" value="Probable inorganic polyphosphate/atp-NAD kinase, domain 1"/>
    <property type="match status" value="1"/>
</dbReference>
<evidence type="ECO:0000256" key="7">
    <source>
        <dbReference type="ARBA" id="ARBA00023209"/>
    </source>
</evidence>
<keyword evidence="5" id="KW-0460">Magnesium</keyword>
<keyword evidence="10" id="KW-0808">Transferase</keyword>
<evidence type="ECO:0000313" key="11">
    <source>
        <dbReference type="Proteomes" id="UP001082703"/>
    </source>
</evidence>
<name>A0ABT4BT91_9FIRM</name>
<keyword evidence="4" id="KW-0479">Metal-binding</keyword>
<proteinExistence type="inferred from homology"/>
<comment type="similarity">
    <text evidence="2">Belongs to the diacylglycerol/lipid kinase family.</text>
</comment>
<evidence type="ECO:0000256" key="1">
    <source>
        <dbReference type="ARBA" id="ARBA00001946"/>
    </source>
</evidence>
<dbReference type="InterPro" id="IPR001206">
    <property type="entry name" value="Diacylglycerol_kinase_cat_dom"/>
</dbReference>